<dbReference type="Proteomes" id="UP000263012">
    <property type="component" value="Chromosome"/>
</dbReference>
<reference evidence="3" key="1">
    <citation type="submission" date="2017-11" db="EMBL/GenBank/DDBJ databases">
        <title>Phenotypic and genomic properties of facultatively anaerobic sulfur-reducing natronoarchaea from hypersaline soda lakes.</title>
        <authorList>
            <person name="Sorokin D.Y."/>
            <person name="Kublanov I.V."/>
            <person name="Roman P."/>
            <person name="Sinninghe Damste J.S."/>
            <person name="Golyshin P.N."/>
            <person name="Rojo D."/>
            <person name="Ciordia S."/>
            <person name="Mena M.D.C."/>
            <person name="Ferrer M."/>
            <person name="Messina E."/>
            <person name="Smedile F."/>
            <person name="La Spada G."/>
            <person name="La Cono V."/>
            <person name="Yakimov M.M."/>
        </authorList>
    </citation>
    <scope>NUCLEOTIDE SEQUENCE [LARGE SCALE GENOMIC DNA]</scope>
    <source>
        <strain evidence="3">AArc-Sl</strain>
    </source>
</reference>
<dbReference type="AlphaFoldDB" id="A0A343TMU8"/>
<dbReference type="Pfam" id="PF25956">
    <property type="entry name" value="DUF7993"/>
    <property type="match status" value="1"/>
</dbReference>
<dbReference type="InterPro" id="IPR058306">
    <property type="entry name" value="DUF7993"/>
</dbReference>
<dbReference type="OrthoDB" id="242585at2157"/>
<dbReference type="KEGG" id="hdf:AArcSl_2805"/>
<protein>
    <recommendedName>
        <fullName evidence="1">DUF7993 domain-containing protein</fullName>
    </recommendedName>
</protein>
<keyword evidence="3" id="KW-1185">Reference proteome</keyword>
<feature type="domain" description="DUF7993" evidence="1">
    <location>
        <begin position="1"/>
        <end position="127"/>
    </location>
</feature>
<dbReference type="EMBL" id="CP025066">
    <property type="protein sequence ID" value="AUX10420.1"/>
    <property type="molecule type" value="Genomic_DNA"/>
</dbReference>
<dbReference type="GeneID" id="37879162"/>
<organism evidence="2 3">
    <name type="scientific">Halalkaliarchaeum desulfuricum</name>
    <dbReference type="NCBI Taxonomy" id="2055893"/>
    <lineage>
        <taxon>Archaea</taxon>
        <taxon>Methanobacteriati</taxon>
        <taxon>Methanobacteriota</taxon>
        <taxon>Stenosarchaea group</taxon>
        <taxon>Halobacteria</taxon>
        <taxon>Halobacteriales</taxon>
        <taxon>Haloferacaceae</taxon>
        <taxon>Halalkaliarchaeum</taxon>
    </lineage>
</organism>
<evidence type="ECO:0000313" key="3">
    <source>
        <dbReference type="Proteomes" id="UP000263012"/>
    </source>
</evidence>
<gene>
    <name evidence="2" type="ORF">AArcSl_2805</name>
</gene>
<sequence>MVEDRLSDGPRIAALLASELTGGTGALRELDVVDADADVEPSVDGAFAYGVTQVDGGSDGRTVAEVYVQPDRAYVEFRAAPDAVASAARERDLRVRPKAVHPPRTIVFLEDGAQVKRILDAFEIVTKKR</sequence>
<evidence type="ECO:0000313" key="2">
    <source>
        <dbReference type="EMBL" id="AUX10420.1"/>
    </source>
</evidence>
<accession>A0A343TMU8</accession>
<proteinExistence type="predicted"/>
<name>A0A343TMU8_9EURY</name>
<evidence type="ECO:0000259" key="1">
    <source>
        <dbReference type="Pfam" id="PF25956"/>
    </source>
</evidence>
<dbReference type="RefSeq" id="WP_119820660.1">
    <property type="nucleotide sequence ID" value="NZ_CP025066.1"/>
</dbReference>